<gene>
    <name evidence="1" type="ORF">DPMN_153911</name>
</gene>
<keyword evidence="2" id="KW-1185">Reference proteome</keyword>
<name>A0A9D4FN77_DREPO</name>
<dbReference type="Proteomes" id="UP000828390">
    <property type="component" value="Unassembled WGS sequence"/>
</dbReference>
<sequence>MTFPQVRKQNNLDKPSPQYDALYAAADIVSTQVPNIPSLQASIADINSVSHTFDCFVL</sequence>
<proteinExistence type="predicted"/>
<accession>A0A9D4FN77</accession>
<protein>
    <submittedName>
        <fullName evidence="1">Uncharacterized protein</fullName>
    </submittedName>
</protein>
<dbReference type="EMBL" id="JAIWYP010000007">
    <property type="protein sequence ID" value="KAH3800278.1"/>
    <property type="molecule type" value="Genomic_DNA"/>
</dbReference>
<evidence type="ECO:0000313" key="1">
    <source>
        <dbReference type="EMBL" id="KAH3800278.1"/>
    </source>
</evidence>
<comment type="caution">
    <text evidence="1">The sequence shown here is derived from an EMBL/GenBank/DDBJ whole genome shotgun (WGS) entry which is preliminary data.</text>
</comment>
<organism evidence="1 2">
    <name type="scientific">Dreissena polymorpha</name>
    <name type="common">Zebra mussel</name>
    <name type="synonym">Mytilus polymorpha</name>
    <dbReference type="NCBI Taxonomy" id="45954"/>
    <lineage>
        <taxon>Eukaryota</taxon>
        <taxon>Metazoa</taxon>
        <taxon>Spiralia</taxon>
        <taxon>Lophotrochozoa</taxon>
        <taxon>Mollusca</taxon>
        <taxon>Bivalvia</taxon>
        <taxon>Autobranchia</taxon>
        <taxon>Heteroconchia</taxon>
        <taxon>Euheterodonta</taxon>
        <taxon>Imparidentia</taxon>
        <taxon>Neoheterodontei</taxon>
        <taxon>Myida</taxon>
        <taxon>Dreissenoidea</taxon>
        <taxon>Dreissenidae</taxon>
        <taxon>Dreissena</taxon>
    </lineage>
</organism>
<evidence type="ECO:0000313" key="2">
    <source>
        <dbReference type="Proteomes" id="UP000828390"/>
    </source>
</evidence>
<dbReference type="AlphaFoldDB" id="A0A9D4FN77"/>
<reference evidence="1" key="1">
    <citation type="journal article" date="2019" name="bioRxiv">
        <title>The Genome of the Zebra Mussel, Dreissena polymorpha: A Resource for Invasive Species Research.</title>
        <authorList>
            <person name="McCartney M.A."/>
            <person name="Auch B."/>
            <person name="Kono T."/>
            <person name="Mallez S."/>
            <person name="Zhang Y."/>
            <person name="Obille A."/>
            <person name="Becker A."/>
            <person name="Abrahante J.E."/>
            <person name="Garbe J."/>
            <person name="Badalamenti J.P."/>
            <person name="Herman A."/>
            <person name="Mangelson H."/>
            <person name="Liachko I."/>
            <person name="Sullivan S."/>
            <person name="Sone E.D."/>
            <person name="Koren S."/>
            <person name="Silverstein K.A.T."/>
            <person name="Beckman K.B."/>
            <person name="Gohl D.M."/>
        </authorList>
    </citation>
    <scope>NUCLEOTIDE SEQUENCE</scope>
    <source>
        <strain evidence="1">Duluth1</strain>
        <tissue evidence="1">Whole animal</tissue>
    </source>
</reference>
<reference evidence="1" key="2">
    <citation type="submission" date="2020-11" db="EMBL/GenBank/DDBJ databases">
        <authorList>
            <person name="McCartney M.A."/>
            <person name="Auch B."/>
            <person name="Kono T."/>
            <person name="Mallez S."/>
            <person name="Becker A."/>
            <person name="Gohl D.M."/>
            <person name="Silverstein K.A.T."/>
            <person name="Koren S."/>
            <person name="Bechman K.B."/>
            <person name="Herman A."/>
            <person name="Abrahante J.E."/>
            <person name="Garbe J."/>
        </authorList>
    </citation>
    <scope>NUCLEOTIDE SEQUENCE</scope>
    <source>
        <strain evidence="1">Duluth1</strain>
        <tissue evidence="1">Whole animal</tissue>
    </source>
</reference>